<reference evidence="1 2" key="1">
    <citation type="submission" date="2022-09" db="EMBL/GenBank/DDBJ databases">
        <title>Whole genome sequencing analysis of tet(X)-positive Empedobacter falsenii YWS9-3.</title>
        <authorList>
            <person name="Chen C."/>
            <person name="Lv Y.-L."/>
        </authorList>
    </citation>
    <scope>NUCLEOTIDE SEQUENCE [LARGE SCALE GENOMIC DNA]</scope>
    <source>
        <strain evidence="1 2">YWS9-3_T</strain>
    </source>
</reference>
<evidence type="ECO:0000313" key="2">
    <source>
        <dbReference type="Proteomes" id="UP001223501"/>
    </source>
</evidence>
<accession>A0ABY8VB50</accession>
<organism evidence="1 2">
    <name type="scientific">Empedobacter falsenii</name>
    <dbReference type="NCBI Taxonomy" id="343874"/>
    <lineage>
        <taxon>Bacteria</taxon>
        <taxon>Pseudomonadati</taxon>
        <taxon>Bacteroidota</taxon>
        <taxon>Flavobacteriia</taxon>
        <taxon>Flavobacteriales</taxon>
        <taxon>Weeksellaceae</taxon>
        <taxon>Empedobacter</taxon>
    </lineage>
</organism>
<dbReference type="EMBL" id="CP106831">
    <property type="protein sequence ID" value="WIH98582.1"/>
    <property type="molecule type" value="Genomic_DNA"/>
</dbReference>
<evidence type="ECO:0000313" key="1">
    <source>
        <dbReference type="EMBL" id="WIH98582.1"/>
    </source>
</evidence>
<keyword evidence="2" id="KW-1185">Reference proteome</keyword>
<dbReference type="RefSeq" id="WP_284584211.1">
    <property type="nucleotide sequence ID" value="NZ_CP106831.1"/>
</dbReference>
<dbReference type="Proteomes" id="UP001223501">
    <property type="component" value="Chromosome"/>
</dbReference>
<proteinExistence type="predicted"/>
<dbReference type="Pfam" id="PF08889">
    <property type="entry name" value="WbqC"/>
    <property type="match status" value="1"/>
</dbReference>
<gene>
    <name evidence="1" type="ORF">OBA43_06545</name>
</gene>
<name>A0ABY8VB50_9FLAO</name>
<protein>
    <submittedName>
        <fullName evidence="1">WbqC family protein</fullName>
    </submittedName>
</protein>
<sequence>MRIAVMQPYIFPYIGYFQMIKAVDTFVFYDDVNFIKQGWINRNNILLGNNAHLFTVPLDSANSFVEIKETLINKQLYKDWREKFLKTLYQNYKKAPFFSETWKVLECVFNQDVNTISELAILSIKQIAHYLELKTNFKIASESYLNKDLERQSRLIAICHKEEAIHYINAIGGQSLYKKENFITQGIKLDFIKSKPIQYKQFNNDFVPWLSIIDILMFNSVEEVNVMLDQYELL</sequence>
<dbReference type="InterPro" id="IPR014985">
    <property type="entry name" value="WbqC"/>
</dbReference>